<evidence type="ECO:0000313" key="1">
    <source>
        <dbReference type="EMBL" id="KFJ04925.1"/>
    </source>
</evidence>
<proteinExistence type="predicted"/>
<keyword evidence="2" id="KW-1185">Reference proteome</keyword>
<dbReference type="Pfam" id="PF00702">
    <property type="entry name" value="Hydrolase"/>
    <property type="match status" value="1"/>
</dbReference>
<dbReference type="RefSeq" id="WP_238556577.1">
    <property type="nucleotide sequence ID" value="NZ_JGZU01000017.1"/>
</dbReference>
<organism evidence="1 2">
    <name type="scientific">Bifidobacterium tsurumiense</name>
    <dbReference type="NCBI Taxonomy" id="356829"/>
    <lineage>
        <taxon>Bacteria</taxon>
        <taxon>Bacillati</taxon>
        <taxon>Actinomycetota</taxon>
        <taxon>Actinomycetes</taxon>
        <taxon>Bifidobacteriales</taxon>
        <taxon>Bifidobacteriaceae</taxon>
        <taxon>Bifidobacterium</taxon>
    </lineage>
</organism>
<dbReference type="PRINTS" id="PR00413">
    <property type="entry name" value="HADHALOGNASE"/>
</dbReference>
<dbReference type="SFLD" id="SFLDG01129">
    <property type="entry name" value="C1.5:_HAD__Beta-PGM__Phosphata"/>
    <property type="match status" value="1"/>
</dbReference>
<dbReference type="AlphaFoldDB" id="A0A087EAX4"/>
<comment type="caution">
    <text evidence="1">The sequence shown here is derived from an EMBL/GenBank/DDBJ whole genome shotgun (WGS) entry which is preliminary data.</text>
</comment>
<dbReference type="InterPro" id="IPR050155">
    <property type="entry name" value="HAD-like_hydrolase_sf"/>
</dbReference>
<dbReference type="GO" id="GO:0008967">
    <property type="term" value="F:phosphoglycolate phosphatase activity"/>
    <property type="evidence" value="ECO:0007669"/>
    <property type="project" value="TreeGrafter"/>
</dbReference>
<dbReference type="InterPro" id="IPR023214">
    <property type="entry name" value="HAD_sf"/>
</dbReference>
<dbReference type="EMBL" id="JGZU01000017">
    <property type="protein sequence ID" value="KFJ04925.1"/>
    <property type="molecule type" value="Genomic_DNA"/>
</dbReference>
<dbReference type="InterPro" id="IPR036412">
    <property type="entry name" value="HAD-like_sf"/>
</dbReference>
<dbReference type="Gene3D" id="3.40.50.1000">
    <property type="entry name" value="HAD superfamily/HAD-like"/>
    <property type="match status" value="1"/>
</dbReference>
<dbReference type="SUPFAM" id="SSF56784">
    <property type="entry name" value="HAD-like"/>
    <property type="match status" value="1"/>
</dbReference>
<dbReference type="NCBIfam" id="TIGR01549">
    <property type="entry name" value="HAD-SF-IA-v1"/>
    <property type="match status" value="1"/>
</dbReference>
<keyword evidence="1" id="KW-0378">Hydrolase</keyword>
<evidence type="ECO:0000313" key="2">
    <source>
        <dbReference type="Proteomes" id="UP000029080"/>
    </source>
</evidence>
<dbReference type="InterPro" id="IPR006439">
    <property type="entry name" value="HAD-SF_hydro_IA"/>
</dbReference>
<gene>
    <name evidence="1" type="ORF">BITS_1445</name>
</gene>
<dbReference type="PANTHER" id="PTHR43434">
    <property type="entry name" value="PHOSPHOGLYCOLATE PHOSPHATASE"/>
    <property type="match status" value="1"/>
</dbReference>
<name>A0A087EAX4_9BIFI</name>
<dbReference type="GO" id="GO:0006281">
    <property type="term" value="P:DNA repair"/>
    <property type="evidence" value="ECO:0007669"/>
    <property type="project" value="TreeGrafter"/>
</dbReference>
<reference evidence="1 2" key="1">
    <citation type="submission" date="2014-03" db="EMBL/GenBank/DDBJ databases">
        <title>Genomics of Bifidobacteria.</title>
        <authorList>
            <person name="Ventura M."/>
            <person name="Milani C."/>
            <person name="Lugli G.A."/>
        </authorList>
    </citation>
    <scope>NUCLEOTIDE SEQUENCE [LARGE SCALE GENOMIC DNA]</scope>
    <source>
        <strain evidence="1 2">JCM 13495</strain>
    </source>
</reference>
<protein>
    <submittedName>
        <fullName evidence="1">Halo acid dehalogenase-like hydrolase</fullName>
    </submittedName>
</protein>
<dbReference type="eggNOG" id="COG1011">
    <property type="taxonomic scope" value="Bacteria"/>
</dbReference>
<accession>A0A087EAX4</accession>
<dbReference type="STRING" id="356829.BITS_1445"/>
<sequence>MRRYDIVLFDLYGTLIDIRTDEESDHAWAALREALARCGAEYDSTVLLREEFDRLLQAEIIRAGQAQQMVEPEHVEPDLLAVYEGLLASKSVRGDIPSLAGHVAWEFRQASTSLLKLYDGADSMLASLRTAGLRTVLVSNAQHCYTMPELEMLGLTSELDHIVISSDEGVRKPSAELFLRALREENMSAERAVMVGNDERCDIEGAKAAGIWHLSAYGNLASFRR</sequence>
<dbReference type="Proteomes" id="UP000029080">
    <property type="component" value="Unassembled WGS sequence"/>
</dbReference>
<dbReference type="PANTHER" id="PTHR43434:SF1">
    <property type="entry name" value="PHOSPHOGLYCOLATE PHOSPHATASE"/>
    <property type="match status" value="1"/>
</dbReference>
<dbReference type="NCBIfam" id="TIGR01509">
    <property type="entry name" value="HAD-SF-IA-v3"/>
    <property type="match status" value="1"/>
</dbReference>
<dbReference type="SFLD" id="SFLDS00003">
    <property type="entry name" value="Haloacid_Dehalogenase"/>
    <property type="match status" value="1"/>
</dbReference>